<reference evidence="2 3" key="1">
    <citation type="submission" date="2020-08" db="EMBL/GenBank/DDBJ databases">
        <title>Above-ground endophytic microbial communities from plants in different locations in the United States.</title>
        <authorList>
            <person name="Frank C."/>
        </authorList>
    </citation>
    <scope>NUCLEOTIDE SEQUENCE [LARGE SCALE GENOMIC DNA]</scope>
    <source>
        <strain evidence="2 3">WP4_2_2</strain>
    </source>
</reference>
<name>A0A7W9WSJ1_9BURK</name>
<dbReference type="AlphaFoldDB" id="A0A7W9WSJ1"/>
<dbReference type="EMBL" id="JACHBW010000012">
    <property type="protein sequence ID" value="MBB6104310.1"/>
    <property type="molecule type" value="Genomic_DNA"/>
</dbReference>
<dbReference type="RefSeq" id="WP_260175333.1">
    <property type="nucleotide sequence ID" value="NZ_JACHBW010000012.1"/>
</dbReference>
<sequence length="160" mass="17419">MYEPITSFGPSPERKSAMKKTLILAVSIAVTAAASLQVRAEEPHAPPPVRAPLFAGDLGPVPPFHGPDFDVINDLEQLRRLYSLSGRPGDIVAVYHEVLDKSRNPAVRRFAYDALAREQLKPSDPSAAIATLHASLEEDVDRANKTPHFEPGQKQNAAHP</sequence>
<gene>
    <name evidence="2" type="ORF">F4827_004169</name>
</gene>
<comment type="caution">
    <text evidence="2">The sequence shown here is derived from an EMBL/GenBank/DDBJ whole genome shotgun (WGS) entry which is preliminary data.</text>
</comment>
<evidence type="ECO:0000313" key="2">
    <source>
        <dbReference type="EMBL" id="MBB6104310.1"/>
    </source>
</evidence>
<proteinExistence type="predicted"/>
<evidence type="ECO:0000256" key="1">
    <source>
        <dbReference type="SAM" id="MobiDB-lite"/>
    </source>
</evidence>
<keyword evidence="3" id="KW-1185">Reference proteome</keyword>
<feature type="region of interest" description="Disordered" evidence="1">
    <location>
        <begin position="123"/>
        <end position="160"/>
    </location>
</feature>
<protein>
    <submittedName>
        <fullName evidence="2">Uncharacterized protein</fullName>
    </submittedName>
</protein>
<accession>A0A7W9WSJ1</accession>
<evidence type="ECO:0000313" key="3">
    <source>
        <dbReference type="Proteomes" id="UP000571554"/>
    </source>
</evidence>
<organism evidence="2 3">
    <name type="scientific">Paraburkholderia bannensis</name>
    <dbReference type="NCBI Taxonomy" id="765414"/>
    <lineage>
        <taxon>Bacteria</taxon>
        <taxon>Pseudomonadati</taxon>
        <taxon>Pseudomonadota</taxon>
        <taxon>Betaproteobacteria</taxon>
        <taxon>Burkholderiales</taxon>
        <taxon>Burkholderiaceae</taxon>
        <taxon>Paraburkholderia</taxon>
    </lineage>
</organism>
<dbReference type="Proteomes" id="UP000571554">
    <property type="component" value="Unassembled WGS sequence"/>
</dbReference>